<name>A0A7I8LGC0_SPIIN</name>
<proteinExistence type="predicted"/>
<dbReference type="EMBL" id="LR746278">
    <property type="protein sequence ID" value="CAA7409067.1"/>
    <property type="molecule type" value="Genomic_DNA"/>
</dbReference>
<keyword evidence="2" id="KW-1185">Reference proteome</keyword>
<protein>
    <submittedName>
        <fullName evidence="1">Uncharacterized protein</fullName>
    </submittedName>
</protein>
<evidence type="ECO:0000313" key="1">
    <source>
        <dbReference type="EMBL" id="CAA7409067.1"/>
    </source>
</evidence>
<evidence type="ECO:0000313" key="2">
    <source>
        <dbReference type="Proteomes" id="UP000663760"/>
    </source>
</evidence>
<organism evidence="1 2">
    <name type="scientific">Spirodela intermedia</name>
    <name type="common">Intermediate duckweed</name>
    <dbReference type="NCBI Taxonomy" id="51605"/>
    <lineage>
        <taxon>Eukaryota</taxon>
        <taxon>Viridiplantae</taxon>
        <taxon>Streptophyta</taxon>
        <taxon>Embryophyta</taxon>
        <taxon>Tracheophyta</taxon>
        <taxon>Spermatophyta</taxon>
        <taxon>Magnoliopsida</taxon>
        <taxon>Liliopsida</taxon>
        <taxon>Araceae</taxon>
        <taxon>Lemnoideae</taxon>
        <taxon>Spirodela</taxon>
    </lineage>
</organism>
<accession>A0A7I8LGC0</accession>
<dbReference type="Proteomes" id="UP000663760">
    <property type="component" value="Chromosome 15"/>
</dbReference>
<reference evidence="1" key="1">
    <citation type="submission" date="2020-02" db="EMBL/GenBank/DDBJ databases">
        <authorList>
            <person name="Scholz U."/>
            <person name="Mascher M."/>
            <person name="Fiebig A."/>
        </authorList>
    </citation>
    <scope>NUCLEOTIDE SEQUENCE</scope>
</reference>
<sequence length="15" mass="1673">MLCKEKGGESLPHED</sequence>
<gene>
    <name evidence="1" type="ORF">SI8410_15019745</name>
</gene>